<gene>
    <name evidence="1" type="primary">mhpD_1</name>
    <name evidence="1" type="ORF">LMG22037_00860</name>
</gene>
<evidence type="ECO:0000313" key="1">
    <source>
        <dbReference type="EMBL" id="CAB3648991.1"/>
    </source>
</evidence>
<dbReference type="RefSeq" id="WP_051224708.1">
    <property type="nucleotide sequence ID" value="NZ_CADFGL010000003.1"/>
</dbReference>
<dbReference type="Gene3D" id="3.90.850.10">
    <property type="entry name" value="Fumarylacetoacetase-like, C-terminal domain"/>
    <property type="match status" value="1"/>
</dbReference>
<dbReference type="AlphaFoldDB" id="A0A6J5A0V1"/>
<dbReference type="InterPro" id="IPR050772">
    <property type="entry name" value="Hydratase-Decarb/MhpD_sf"/>
</dbReference>
<protein>
    <submittedName>
        <fullName evidence="1">2-keto-4-pentenoate hydratase</fullName>
        <ecNumber evidence="1">4.2.1.80</ecNumber>
    </submittedName>
</protein>
<dbReference type="Proteomes" id="UP000494249">
    <property type="component" value="Unassembled WGS sequence"/>
</dbReference>
<sequence length="261" mass="28090">MLRSFRADALKLSTSPLSRLLADARRNHATLGKLQPSRAPADADAAYDIQHEILGIAGARVGGWKIGSKSASGPIQGAPLPDIDLHPDGVMLPRAGFTPLALELEIAFRFGRSFEPSAAPYREADVHAAIGSFGAAIEIVASRFAEWPDVDRLAQLADLQNHGALIVGEFMPYHEDFPFVAPALRFDFNGRDVVELTPANPAGDPRRLLTWLVNHATSRGITVTPDMIVTTGSYTGMFFPRSAGMAHGRIEGLPPVSVTLY</sequence>
<dbReference type="GO" id="GO:0008684">
    <property type="term" value="F:2-oxopent-4-enoate hydratase activity"/>
    <property type="evidence" value="ECO:0007669"/>
    <property type="project" value="UniProtKB-EC"/>
</dbReference>
<accession>A0A6J5A0V1</accession>
<organism evidence="1 2">
    <name type="scientific">Paraburkholderia phenoliruptrix</name>
    <dbReference type="NCBI Taxonomy" id="252970"/>
    <lineage>
        <taxon>Bacteria</taxon>
        <taxon>Pseudomonadati</taxon>
        <taxon>Pseudomonadota</taxon>
        <taxon>Betaproteobacteria</taxon>
        <taxon>Burkholderiales</taxon>
        <taxon>Burkholderiaceae</taxon>
        <taxon>Paraburkholderia</taxon>
    </lineage>
</organism>
<dbReference type="InterPro" id="IPR036663">
    <property type="entry name" value="Fumarylacetoacetase_C_sf"/>
</dbReference>
<dbReference type="GO" id="GO:0005737">
    <property type="term" value="C:cytoplasm"/>
    <property type="evidence" value="ECO:0007669"/>
    <property type="project" value="TreeGrafter"/>
</dbReference>
<dbReference type="EMBL" id="CADIKB010000002">
    <property type="protein sequence ID" value="CAB3648991.1"/>
    <property type="molecule type" value="Genomic_DNA"/>
</dbReference>
<reference evidence="1 2" key="1">
    <citation type="submission" date="2020-04" db="EMBL/GenBank/DDBJ databases">
        <authorList>
            <person name="De Canck E."/>
        </authorList>
    </citation>
    <scope>NUCLEOTIDE SEQUENCE [LARGE SCALE GENOMIC DNA]</scope>
    <source>
        <strain evidence="1 2">LMG 22037</strain>
    </source>
</reference>
<name>A0A6J5A0V1_9BURK</name>
<dbReference type="PANTHER" id="PTHR30143:SF0">
    <property type="entry name" value="2-KETO-4-PENTENOATE HYDRATASE"/>
    <property type="match status" value="1"/>
</dbReference>
<dbReference type="EC" id="4.2.1.80" evidence="1"/>
<evidence type="ECO:0000313" key="2">
    <source>
        <dbReference type="Proteomes" id="UP000494249"/>
    </source>
</evidence>
<keyword evidence="1" id="KW-0456">Lyase</keyword>
<dbReference type="PANTHER" id="PTHR30143">
    <property type="entry name" value="ACID HYDRATASE"/>
    <property type="match status" value="1"/>
</dbReference>
<dbReference type="SUPFAM" id="SSF56529">
    <property type="entry name" value="FAH"/>
    <property type="match status" value="1"/>
</dbReference>
<proteinExistence type="predicted"/>